<reference evidence="3" key="1">
    <citation type="submission" date="2025-08" db="UniProtKB">
        <authorList>
            <consortium name="RefSeq"/>
        </authorList>
    </citation>
    <scope>IDENTIFICATION</scope>
    <source>
        <tissue evidence="3">Whole blood</tissue>
    </source>
</reference>
<evidence type="ECO:0000256" key="1">
    <source>
        <dbReference type="SAM" id="MobiDB-lite"/>
    </source>
</evidence>
<gene>
    <name evidence="3" type="primary">LOC109271509</name>
</gene>
<evidence type="ECO:0000313" key="2">
    <source>
        <dbReference type="Proteomes" id="UP001165780"/>
    </source>
</evidence>
<dbReference type="GO" id="GO:0008047">
    <property type="term" value="F:enzyme activator activity"/>
    <property type="evidence" value="ECO:0007669"/>
    <property type="project" value="InterPro"/>
</dbReference>
<proteinExistence type="predicted"/>
<feature type="non-terminal residue" evidence="3">
    <location>
        <position position="1"/>
    </location>
</feature>
<dbReference type="Proteomes" id="UP001165780">
    <property type="component" value="Unplaced"/>
</dbReference>
<feature type="region of interest" description="Disordered" evidence="1">
    <location>
        <begin position="1"/>
        <end position="114"/>
    </location>
</feature>
<dbReference type="GO" id="GO:0007586">
    <property type="term" value="P:digestion"/>
    <property type="evidence" value="ECO:0007669"/>
    <property type="project" value="InterPro"/>
</dbReference>
<protein>
    <submittedName>
        <fullName evidence="3">Uncharacterized protein LOC109271509</fullName>
    </submittedName>
</protein>
<evidence type="ECO:0000313" key="3">
    <source>
        <dbReference type="RefSeq" id="XP_053761308.1"/>
    </source>
</evidence>
<organism evidence="2 3">
    <name type="scientific">Panthera pardus</name>
    <name type="common">Leopard</name>
    <name type="synonym">Felis pardus</name>
    <dbReference type="NCBI Taxonomy" id="9691"/>
    <lineage>
        <taxon>Eukaryota</taxon>
        <taxon>Metazoa</taxon>
        <taxon>Chordata</taxon>
        <taxon>Craniata</taxon>
        <taxon>Vertebrata</taxon>
        <taxon>Euteleostomi</taxon>
        <taxon>Mammalia</taxon>
        <taxon>Eutheria</taxon>
        <taxon>Laurasiatheria</taxon>
        <taxon>Carnivora</taxon>
        <taxon>Feliformia</taxon>
        <taxon>Felidae</taxon>
        <taxon>Pantherinae</taxon>
        <taxon>Panthera</taxon>
    </lineage>
</organism>
<sequence length="208" mass="21412">LFGPPLGKIRRPSAQTSAVPNSSPGESGGGGEGAAREGNLQGGSPGAPSPRGTTGRSASRSKKCKSGCCRRETEGCESHCAPKGSEGSTRHPQSQTPSVKASTQPVPYTRPPVNVSCSLSWLRTRKSCESQMDPGRGRGAEGWEGCSCQSVLRCGTRATFPGRPLTAAKDPIPGGGRPPRCGGPGSGSPEHSLDPYRLGFQTRPSLAT</sequence>
<feature type="compositionally biased region" description="Polar residues" evidence="1">
    <location>
        <begin position="86"/>
        <end position="106"/>
    </location>
</feature>
<dbReference type="InterPro" id="IPR001981">
    <property type="entry name" value="Colipase"/>
</dbReference>
<dbReference type="RefSeq" id="XP_053761308.1">
    <property type="nucleotide sequence ID" value="XM_053905333.1"/>
</dbReference>
<dbReference type="GO" id="GO:0016042">
    <property type="term" value="P:lipid catabolic process"/>
    <property type="evidence" value="ECO:0007669"/>
    <property type="project" value="InterPro"/>
</dbReference>
<dbReference type="Gene3D" id="2.10.80.10">
    <property type="entry name" value="Lipase, subunit A"/>
    <property type="match status" value="1"/>
</dbReference>
<name>A0A9W2VS64_PANPR</name>
<feature type="compositionally biased region" description="Gly residues" evidence="1">
    <location>
        <begin position="173"/>
        <end position="186"/>
    </location>
</feature>
<feature type="region of interest" description="Disordered" evidence="1">
    <location>
        <begin position="159"/>
        <end position="208"/>
    </location>
</feature>
<keyword evidence="2" id="KW-1185">Reference proteome</keyword>
<dbReference type="PROSITE" id="PS51342">
    <property type="entry name" value="COLIPASE_2"/>
    <property type="match status" value="1"/>
</dbReference>
<dbReference type="AlphaFoldDB" id="A0A9W2VS64"/>
<dbReference type="GO" id="GO:0005576">
    <property type="term" value="C:extracellular region"/>
    <property type="evidence" value="ECO:0007669"/>
    <property type="project" value="InterPro"/>
</dbReference>
<accession>A0A9W2VS64</accession>
<dbReference type="GeneID" id="109271509"/>